<comment type="caution">
    <text evidence="1">The sequence shown here is derived from an EMBL/GenBank/DDBJ whole genome shotgun (WGS) entry which is preliminary data.</text>
</comment>
<dbReference type="AlphaFoldDB" id="A0A401FIT0"/>
<accession>A0A401FIT0</accession>
<gene>
    <name evidence="1" type="ORF">NBRC111893_436</name>
</gene>
<dbReference type="RefSeq" id="WP_125007761.1">
    <property type="nucleotide sequence ID" value="NZ_BEXA01000001.1"/>
</dbReference>
<evidence type="ECO:0000313" key="2">
    <source>
        <dbReference type="Proteomes" id="UP000286974"/>
    </source>
</evidence>
<reference evidence="1 2" key="1">
    <citation type="submission" date="2017-11" db="EMBL/GenBank/DDBJ databases">
        <title>Draft Genome Sequence of Lactobacillus curieae NBRC 111893 isolated from Koso, a Japanese sugar-Vegetable Fermented Beverage.</title>
        <authorList>
            <person name="Chiou T.Y."/>
            <person name="Oshima K."/>
            <person name="Suda W."/>
            <person name="Hattori M."/>
            <person name="Takahashi T."/>
        </authorList>
    </citation>
    <scope>NUCLEOTIDE SEQUENCE [LARGE SCALE GENOMIC DNA]</scope>
    <source>
        <strain evidence="1 2">NBRC111893</strain>
    </source>
</reference>
<proteinExistence type="predicted"/>
<name>A0A401FIT0_9LACO</name>
<evidence type="ECO:0000313" key="1">
    <source>
        <dbReference type="EMBL" id="GAY72290.1"/>
    </source>
</evidence>
<dbReference type="Proteomes" id="UP000286974">
    <property type="component" value="Unassembled WGS sequence"/>
</dbReference>
<protein>
    <submittedName>
        <fullName evidence="1">Uncharacterized protein</fullName>
    </submittedName>
</protein>
<sequence>MFLDNRLIIAGELSQYLNQDTLTDLVGRIKQITAFPDEDPYLSVGIAVSNQSQLELLFQRLIII</sequence>
<keyword evidence="2" id="KW-1185">Reference proteome</keyword>
<organism evidence="1 2">
    <name type="scientific">Lentilactobacillus kosonis</name>
    <dbReference type="NCBI Taxonomy" id="2810561"/>
    <lineage>
        <taxon>Bacteria</taxon>
        <taxon>Bacillati</taxon>
        <taxon>Bacillota</taxon>
        <taxon>Bacilli</taxon>
        <taxon>Lactobacillales</taxon>
        <taxon>Lactobacillaceae</taxon>
        <taxon>Lentilactobacillus</taxon>
    </lineage>
</organism>
<dbReference type="EMBL" id="BEXA01000001">
    <property type="protein sequence ID" value="GAY72290.1"/>
    <property type="molecule type" value="Genomic_DNA"/>
</dbReference>